<dbReference type="Gene3D" id="2.60.40.2970">
    <property type="match status" value="1"/>
</dbReference>
<protein>
    <recommendedName>
        <fullName evidence="3">Protease</fullName>
    </recommendedName>
</protein>
<dbReference type="EMBL" id="BMDO01000004">
    <property type="protein sequence ID" value="GGI50767.1"/>
    <property type="molecule type" value="Genomic_DNA"/>
</dbReference>
<evidence type="ECO:0000313" key="1">
    <source>
        <dbReference type="EMBL" id="GGI50767.1"/>
    </source>
</evidence>
<sequence>MNSHNSAAGSIDTANTGTMPDTTAKELIAEMSMPANVKAGDSVLLKFTVKNNTDSVQRFCKWHTPFEPLLSKYLDVKNDKGEDVAYQGAMAKRIMPPPESSYLSLNPKDSISANVDLLKAYAIKTPGNYTITYVGENMSGLKVKKSVSFIYR</sequence>
<reference evidence="1" key="2">
    <citation type="submission" date="2020-09" db="EMBL/GenBank/DDBJ databases">
        <authorList>
            <person name="Sun Q."/>
            <person name="Sedlacek I."/>
        </authorList>
    </citation>
    <scope>NUCLEOTIDE SEQUENCE</scope>
    <source>
        <strain evidence="1">CCM 8711</strain>
    </source>
</reference>
<proteinExistence type="predicted"/>
<accession>A0A917N362</accession>
<comment type="caution">
    <text evidence="1">The sequence shown here is derived from an EMBL/GenBank/DDBJ whole genome shotgun (WGS) entry which is preliminary data.</text>
</comment>
<reference evidence="1" key="1">
    <citation type="journal article" date="2014" name="Int. J. Syst. Evol. Microbiol.">
        <title>Complete genome sequence of Corynebacterium casei LMG S-19264T (=DSM 44701T), isolated from a smear-ripened cheese.</title>
        <authorList>
            <consortium name="US DOE Joint Genome Institute (JGI-PGF)"/>
            <person name="Walter F."/>
            <person name="Albersmeier A."/>
            <person name="Kalinowski J."/>
            <person name="Ruckert C."/>
        </authorList>
    </citation>
    <scope>NUCLEOTIDE SEQUENCE</scope>
    <source>
        <strain evidence="1">CCM 8711</strain>
    </source>
</reference>
<gene>
    <name evidence="1" type="ORF">GCM10011425_19790</name>
</gene>
<organism evidence="1 2">
    <name type="scientific">Mucilaginibacter galii</name>
    <dbReference type="NCBI Taxonomy" id="2005073"/>
    <lineage>
        <taxon>Bacteria</taxon>
        <taxon>Pseudomonadati</taxon>
        <taxon>Bacteroidota</taxon>
        <taxon>Sphingobacteriia</taxon>
        <taxon>Sphingobacteriales</taxon>
        <taxon>Sphingobacteriaceae</taxon>
        <taxon>Mucilaginibacter</taxon>
    </lineage>
</organism>
<evidence type="ECO:0008006" key="3">
    <source>
        <dbReference type="Google" id="ProtNLM"/>
    </source>
</evidence>
<name>A0A917N362_9SPHI</name>
<dbReference type="AlphaFoldDB" id="A0A917N362"/>
<keyword evidence="2" id="KW-1185">Reference proteome</keyword>
<dbReference type="Proteomes" id="UP000662074">
    <property type="component" value="Unassembled WGS sequence"/>
</dbReference>
<evidence type="ECO:0000313" key="2">
    <source>
        <dbReference type="Proteomes" id="UP000662074"/>
    </source>
</evidence>